<evidence type="ECO:0000256" key="5">
    <source>
        <dbReference type="SAM" id="MobiDB-lite"/>
    </source>
</evidence>
<gene>
    <name evidence="7" type="ORF">PBIL07802_LOCUS3983</name>
</gene>
<dbReference type="GO" id="GO:0046512">
    <property type="term" value="P:sphingosine biosynthetic process"/>
    <property type="evidence" value="ECO:0007669"/>
    <property type="project" value="TreeGrafter"/>
</dbReference>
<name>A0A7S3G0H4_9EUKA</name>
<dbReference type="GO" id="GO:0005737">
    <property type="term" value="C:cytoplasm"/>
    <property type="evidence" value="ECO:0007669"/>
    <property type="project" value="TreeGrafter"/>
</dbReference>
<protein>
    <recommendedName>
        <fullName evidence="6">DAGKc domain-containing protein</fullName>
    </recommendedName>
</protein>
<dbReference type="SUPFAM" id="SSF111331">
    <property type="entry name" value="NAD kinase/diacylglycerol kinase-like"/>
    <property type="match status" value="1"/>
</dbReference>
<evidence type="ECO:0000256" key="1">
    <source>
        <dbReference type="ARBA" id="ARBA00022679"/>
    </source>
</evidence>
<dbReference type="PROSITE" id="PS50146">
    <property type="entry name" value="DAGK"/>
    <property type="match status" value="1"/>
</dbReference>
<reference evidence="7" key="1">
    <citation type="submission" date="2021-01" db="EMBL/GenBank/DDBJ databases">
        <authorList>
            <person name="Corre E."/>
            <person name="Pelletier E."/>
            <person name="Niang G."/>
            <person name="Scheremetjew M."/>
            <person name="Finn R."/>
            <person name="Kale V."/>
            <person name="Holt S."/>
            <person name="Cochrane G."/>
            <person name="Meng A."/>
            <person name="Brown T."/>
            <person name="Cohen L."/>
        </authorList>
    </citation>
    <scope>NUCLEOTIDE SEQUENCE</scope>
    <source>
        <strain evidence="7">NIES-2562</strain>
    </source>
</reference>
<sequence length="654" mass="72476">MNVYACPFTFSKGKKKRVFVRFCFATSSDAAKLARMEAGKDWSRRKTLAGAASVDGVNLEKVGGKGGKGDGGSSERDPPLSAKTPTTPYVVGDTEEERSKRLDAMQADALEQATRENMSHLGRRQSHYFAQAQAQAQAQSGGGQLSMTERDGALEHALLSEGEDDAFLTEGKYGSSVRSWSRLLQYFVDMTVEWEKKLVFIINPVAGGQGKAIDLFRQCVEPLVQLLKLPYQTFVTRGPMDASDIVNKLDLTDVDAIICGGGDGVMYEAFQGFFDRRDWQEKAKSVSWGALPFGTGNGLAATVNFLETKGHSGNADALTIAFSVVKGRSGPLDLISTAQKDCGRKMSFLTITTSFIADIDIGTEKLRALGALRNMIGGLYMVARLKGYRYRIEMLMRAEDAQVFRQKEEELRGKRESGRGVGGKERRMLDRIAARRGGEGSGSAQINTDFSMMMEEIHRNERVYAGKEGKGEREKSEKKGEEKEDEEASWQAKPDMRQLEDGCEWVCMEDIIYYFVAANVSHAASDINLSPLCLPWSGWIDLSIVRSRVRSKMLKMMMDDVNKGNHLEFEEFETYKVKAFRMTPLFEEDKGLIVVDGEKAEYAPLEAAILPGVVKLIYQPGVSTEKEGVKTLHPEGSLARLMQREEGGGHMPFQ</sequence>
<dbReference type="EMBL" id="HBIB01006439">
    <property type="protein sequence ID" value="CAE0241821.1"/>
    <property type="molecule type" value="Transcribed_RNA"/>
</dbReference>
<dbReference type="GO" id="GO:0001727">
    <property type="term" value="F:lipid kinase activity"/>
    <property type="evidence" value="ECO:0007669"/>
    <property type="project" value="TreeGrafter"/>
</dbReference>
<keyword evidence="1" id="KW-0808">Transferase</keyword>
<dbReference type="AlphaFoldDB" id="A0A7S3G0H4"/>
<dbReference type="GO" id="GO:0005524">
    <property type="term" value="F:ATP binding"/>
    <property type="evidence" value="ECO:0007669"/>
    <property type="project" value="UniProtKB-KW"/>
</dbReference>
<dbReference type="Pfam" id="PF19279">
    <property type="entry name" value="YegS_C"/>
    <property type="match status" value="1"/>
</dbReference>
<evidence type="ECO:0000256" key="3">
    <source>
        <dbReference type="ARBA" id="ARBA00022777"/>
    </source>
</evidence>
<dbReference type="GO" id="GO:0016020">
    <property type="term" value="C:membrane"/>
    <property type="evidence" value="ECO:0007669"/>
    <property type="project" value="TreeGrafter"/>
</dbReference>
<dbReference type="Gene3D" id="3.40.50.10330">
    <property type="entry name" value="Probable inorganic polyphosphate/atp-NAD kinase, domain 1"/>
    <property type="match status" value="1"/>
</dbReference>
<keyword evidence="3" id="KW-0418">Kinase</keyword>
<evidence type="ECO:0000256" key="2">
    <source>
        <dbReference type="ARBA" id="ARBA00022741"/>
    </source>
</evidence>
<organism evidence="7">
    <name type="scientific">Palpitomonas bilix</name>
    <dbReference type="NCBI Taxonomy" id="652834"/>
    <lineage>
        <taxon>Eukaryota</taxon>
        <taxon>Eukaryota incertae sedis</taxon>
    </lineage>
</organism>
<dbReference type="InterPro" id="IPR001206">
    <property type="entry name" value="Diacylglycerol_kinase_cat_dom"/>
</dbReference>
<dbReference type="InterPro" id="IPR045540">
    <property type="entry name" value="YegS/DAGK_C"/>
</dbReference>
<evidence type="ECO:0000259" key="6">
    <source>
        <dbReference type="PROSITE" id="PS50146"/>
    </source>
</evidence>
<feature type="compositionally biased region" description="Basic and acidic residues" evidence="5">
    <location>
        <begin position="461"/>
        <end position="482"/>
    </location>
</feature>
<dbReference type="InterPro" id="IPR016064">
    <property type="entry name" value="NAD/diacylglycerol_kinase_sf"/>
</dbReference>
<feature type="region of interest" description="Disordered" evidence="5">
    <location>
        <begin position="58"/>
        <end position="97"/>
    </location>
</feature>
<keyword evidence="4" id="KW-0067">ATP-binding</keyword>
<dbReference type="PANTHER" id="PTHR12358:SF31">
    <property type="entry name" value="ACYLGLYCEROL KINASE, MITOCHONDRIAL"/>
    <property type="match status" value="1"/>
</dbReference>
<dbReference type="InterPro" id="IPR017438">
    <property type="entry name" value="ATP-NAD_kinase_N"/>
</dbReference>
<dbReference type="PANTHER" id="PTHR12358">
    <property type="entry name" value="SPHINGOSINE KINASE"/>
    <property type="match status" value="1"/>
</dbReference>
<evidence type="ECO:0000256" key="4">
    <source>
        <dbReference type="ARBA" id="ARBA00022840"/>
    </source>
</evidence>
<feature type="domain" description="DAGKc" evidence="6">
    <location>
        <begin position="193"/>
        <end position="341"/>
    </location>
</feature>
<keyword evidence="2" id="KW-0547">Nucleotide-binding</keyword>
<feature type="region of interest" description="Disordered" evidence="5">
    <location>
        <begin position="461"/>
        <end position="494"/>
    </location>
</feature>
<dbReference type="InterPro" id="IPR050187">
    <property type="entry name" value="Lipid_Phosphate_FormReg"/>
</dbReference>
<evidence type="ECO:0000313" key="7">
    <source>
        <dbReference type="EMBL" id="CAE0241821.1"/>
    </source>
</evidence>
<proteinExistence type="predicted"/>
<dbReference type="Gene3D" id="2.60.200.40">
    <property type="match status" value="1"/>
</dbReference>
<dbReference type="Pfam" id="PF00781">
    <property type="entry name" value="DAGK_cat"/>
    <property type="match status" value="1"/>
</dbReference>
<dbReference type="SMART" id="SM00046">
    <property type="entry name" value="DAGKc"/>
    <property type="match status" value="1"/>
</dbReference>
<accession>A0A7S3G0H4</accession>